<organism evidence="2 5">
    <name type="scientific">Didymodactylos carnosus</name>
    <dbReference type="NCBI Taxonomy" id="1234261"/>
    <lineage>
        <taxon>Eukaryota</taxon>
        <taxon>Metazoa</taxon>
        <taxon>Spiralia</taxon>
        <taxon>Gnathifera</taxon>
        <taxon>Rotifera</taxon>
        <taxon>Eurotatoria</taxon>
        <taxon>Bdelloidea</taxon>
        <taxon>Philodinida</taxon>
        <taxon>Philodinidae</taxon>
        <taxon>Didymodactylos</taxon>
    </lineage>
</organism>
<evidence type="ECO:0000313" key="4">
    <source>
        <dbReference type="EMBL" id="CAF3796535.1"/>
    </source>
</evidence>
<comment type="caution">
    <text evidence="2">The sequence shown here is derived from an EMBL/GenBank/DDBJ whole genome shotgun (WGS) entry which is preliminary data.</text>
</comment>
<dbReference type="Proteomes" id="UP000682733">
    <property type="component" value="Unassembled WGS sequence"/>
</dbReference>
<dbReference type="EMBL" id="CAJNOK010005395">
    <property type="protein sequence ID" value="CAF0970993.1"/>
    <property type="molecule type" value="Genomic_DNA"/>
</dbReference>
<protein>
    <submittedName>
        <fullName evidence="2">Uncharacterized protein</fullName>
    </submittedName>
</protein>
<dbReference type="Proteomes" id="UP000677228">
    <property type="component" value="Unassembled WGS sequence"/>
</dbReference>
<dbReference type="SUPFAM" id="SSF50978">
    <property type="entry name" value="WD40 repeat-like"/>
    <property type="match status" value="1"/>
</dbReference>
<gene>
    <name evidence="2" type="ORF">GPM918_LOCUS14997</name>
    <name evidence="1" type="ORF">OVA965_LOCUS13098</name>
    <name evidence="4" type="ORF">SRO942_LOCUS14997</name>
    <name evidence="3" type="ORF">TMI583_LOCUS13102</name>
</gene>
<dbReference type="EMBL" id="CAJNOQ010003698">
    <property type="protein sequence ID" value="CAF1025330.1"/>
    <property type="molecule type" value="Genomic_DNA"/>
</dbReference>
<keyword evidence="5" id="KW-1185">Reference proteome</keyword>
<evidence type="ECO:0000313" key="2">
    <source>
        <dbReference type="EMBL" id="CAF1025330.1"/>
    </source>
</evidence>
<evidence type="ECO:0000313" key="5">
    <source>
        <dbReference type="Proteomes" id="UP000663829"/>
    </source>
</evidence>
<dbReference type="EMBL" id="CAJOBA010005402">
    <property type="protein sequence ID" value="CAF3742389.1"/>
    <property type="molecule type" value="Genomic_DNA"/>
</dbReference>
<proteinExistence type="predicted"/>
<reference evidence="2" key="1">
    <citation type="submission" date="2021-02" db="EMBL/GenBank/DDBJ databases">
        <authorList>
            <person name="Nowell W R."/>
        </authorList>
    </citation>
    <scope>NUCLEOTIDE SEQUENCE</scope>
</reference>
<dbReference type="Proteomes" id="UP000681722">
    <property type="component" value="Unassembled WGS sequence"/>
</dbReference>
<evidence type="ECO:0000313" key="3">
    <source>
        <dbReference type="EMBL" id="CAF3742389.1"/>
    </source>
</evidence>
<dbReference type="InterPro" id="IPR036322">
    <property type="entry name" value="WD40_repeat_dom_sf"/>
</dbReference>
<dbReference type="EMBL" id="CAJOBC010003698">
    <property type="protein sequence ID" value="CAF3796535.1"/>
    <property type="molecule type" value="Genomic_DNA"/>
</dbReference>
<dbReference type="Proteomes" id="UP000663829">
    <property type="component" value="Unassembled WGS sequence"/>
</dbReference>
<accession>A0A814IM89</accession>
<sequence>MQNSHPLHNSRSSDGVNVYDVTDYEYQLQIENNINFEESIFPNVSQQRQCYMPNTTLLLENLVQNSRLTLVNITNPHCLAIDDHGYLVTLGKDSSDFIQQFHSSNLTRIKRFNLTSSSLTNFVYHQNSYFIGTGNNQVSIYDSHNFTYIADITVNTSNLAGLFMNAIYSYSYNLSTTS</sequence>
<evidence type="ECO:0000313" key="1">
    <source>
        <dbReference type="EMBL" id="CAF0970993.1"/>
    </source>
</evidence>
<dbReference type="AlphaFoldDB" id="A0A814IM89"/>
<name>A0A814IM89_9BILA</name>